<dbReference type="GO" id="GO:0009977">
    <property type="term" value="F:proton motive force dependent protein transmembrane transporter activity"/>
    <property type="evidence" value="ECO:0007669"/>
    <property type="project" value="TreeGrafter"/>
</dbReference>
<evidence type="ECO:0000313" key="10">
    <source>
        <dbReference type="Proteomes" id="UP000662939"/>
    </source>
</evidence>
<dbReference type="PANTHER" id="PTHR30371">
    <property type="entry name" value="SEC-INDEPENDENT PROTEIN TRANSLOCASE PROTEIN TATC"/>
    <property type="match status" value="1"/>
</dbReference>
<dbReference type="PRINTS" id="PR01840">
    <property type="entry name" value="TATCFAMILY"/>
</dbReference>
<keyword evidence="10" id="KW-1185">Reference proteome</keyword>
<feature type="compositionally biased region" description="Acidic residues" evidence="8">
    <location>
        <begin position="264"/>
        <end position="273"/>
    </location>
</feature>
<evidence type="ECO:0000256" key="2">
    <source>
        <dbReference type="ARBA" id="ARBA00022692"/>
    </source>
</evidence>
<gene>
    <name evidence="7 9" type="primary">tatC</name>
    <name evidence="9" type="ORF">JQS30_07690</name>
</gene>
<dbReference type="GO" id="GO:0033281">
    <property type="term" value="C:TAT protein transport complex"/>
    <property type="evidence" value="ECO:0007669"/>
    <property type="project" value="UniProtKB-UniRule"/>
</dbReference>
<keyword evidence="7" id="KW-0813">Transport</keyword>
<feature type="transmembrane region" description="Helical" evidence="7">
    <location>
        <begin position="12"/>
        <end position="29"/>
    </location>
</feature>
<name>A0A895XTY2_9ACTN</name>
<keyword evidence="7" id="KW-1003">Cell membrane</keyword>
<keyword evidence="6 7" id="KW-0472">Membrane</keyword>
<feature type="transmembrane region" description="Helical" evidence="7">
    <location>
        <begin position="210"/>
        <end position="232"/>
    </location>
</feature>
<evidence type="ECO:0000256" key="7">
    <source>
        <dbReference type="HAMAP-Rule" id="MF_00902"/>
    </source>
</evidence>
<dbReference type="KEGG" id="nav:JQS30_07690"/>
<feature type="compositionally biased region" description="Acidic residues" evidence="8">
    <location>
        <begin position="244"/>
        <end position="254"/>
    </location>
</feature>
<dbReference type="Pfam" id="PF00902">
    <property type="entry name" value="TatC"/>
    <property type="match status" value="1"/>
</dbReference>
<dbReference type="NCBIfam" id="TIGR00945">
    <property type="entry name" value="tatC"/>
    <property type="match status" value="1"/>
</dbReference>
<evidence type="ECO:0000256" key="8">
    <source>
        <dbReference type="SAM" id="MobiDB-lite"/>
    </source>
</evidence>
<evidence type="ECO:0000256" key="6">
    <source>
        <dbReference type="ARBA" id="ARBA00023136"/>
    </source>
</evidence>
<organism evidence="9 10">
    <name type="scientific">Natronoglycomyces albus</name>
    <dbReference type="NCBI Taxonomy" id="2811108"/>
    <lineage>
        <taxon>Bacteria</taxon>
        <taxon>Bacillati</taxon>
        <taxon>Actinomycetota</taxon>
        <taxon>Actinomycetes</taxon>
        <taxon>Glycomycetales</taxon>
        <taxon>Glycomycetaceae</taxon>
        <taxon>Natronoglycomyces</taxon>
    </lineage>
</organism>
<keyword evidence="4 7" id="KW-1133">Transmembrane helix</keyword>
<comment type="subunit">
    <text evidence="7">The Tat system comprises two distinct complexes: a TatABC complex, containing multiple copies of TatA, TatB and TatC subunits, and a separate TatA complex, containing only TatA subunits. Substrates initially bind to the TatABC complex, which probably triggers association of the separate TatA complex to form the active translocon.</text>
</comment>
<evidence type="ECO:0000256" key="4">
    <source>
        <dbReference type="ARBA" id="ARBA00022989"/>
    </source>
</evidence>
<feature type="transmembrane region" description="Helical" evidence="7">
    <location>
        <begin position="72"/>
        <end position="93"/>
    </location>
</feature>
<dbReference type="RefSeq" id="WP_213172768.1">
    <property type="nucleotide sequence ID" value="NZ_CP070496.1"/>
</dbReference>
<comment type="subcellular location">
    <subcellularLocation>
        <location evidence="7">Cell membrane</location>
        <topology evidence="7">Multi-pass membrane protein</topology>
    </subcellularLocation>
    <subcellularLocation>
        <location evidence="1">Membrane</location>
        <topology evidence="1">Multi-pass membrane protein</topology>
    </subcellularLocation>
</comment>
<evidence type="ECO:0000313" key="9">
    <source>
        <dbReference type="EMBL" id="QSB06759.1"/>
    </source>
</evidence>
<reference evidence="9" key="1">
    <citation type="submission" date="2021-02" db="EMBL/GenBank/DDBJ databases">
        <title>Natronoglycomyces albus gen. nov., sp. nov, a haloalkaliphilic actinobacterium from a soda solonchak soil.</title>
        <authorList>
            <person name="Sorokin D.Y."/>
            <person name="Khijniak T.V."/>
            <person name="Zakharycheva A.P."/>
            <person name="Boueva O.V."/>
            <person name="Ariskina E.V."/>
            <person name="Hahnke R.L."/>
            <person name="Bunk B."/>
            <person name="Sproer C."/>
            <person name="Schumann P."/>
            <person name="Evtushenko L.I."/>
            <person name="Kublanov I.V."/>
        </authorList>
    </citation>
    <scope>NUCLEOTIDE SEQUENCE</scope>
    <source>
        <strain evidence="9">DSM 106290</strain>
    </source>
</reference>
<feature type="transmembrane region" description="Helical" evidence="7">
    <location>
        <begin position="151"/>
        <end position="174"/>
    </location>
</feature>
<comment type="function">
    <text evidence="7">Part of the twin-arginine translocation (Tat) system that transports large folded proteins containing a characteristic twin-arginine motif in their signal peptide across membranes. Together with TatB, TatC is part of a receptor directly interacting with Tat signal peptides.</text>
</comment>
<comment type="similarity">
    <text evidence="7">Belongs to the TatC family.</text>
</comment>
<dbReference type="GO" id="GO:0065002">
    <property type="term" value="P:intracellular protein transmembrane transport"/>
    <property type="evidence" value="ECO:0007669"/>
    <property type="project" value="TreeGrafter"/>
</dbReference>
<proteinExistence type="inferred from homology"/>
<dbReference type="InterPro" id="IPR002033">
    <property type="entry name" value="TatC"/>
</dbReference>
<evidence type="ECO:0000256" key="5">
    <source>
        <dbReference type="ARBA" id="ARBA00023010"/>
    </source>
</evidence>
<feature type="region of interest" description="Disordered" evidence="8">
    <location>
        <begin position="240"/>
        <end position="292"/>
    </location>
</feature>
<sequence>MEHVQDLRSRLLVAVLAIVVATVIGLFFSQDVISFLSQPYCTMKENLEGREQEICQFNLSSPISEFTLMLKVALYMGLVASAPIWMYQLWAFIAPGLHRHERKYAYAFAAIATPLFAGGAFLAYFVVSRGMQFFMNINPNFNITIDLEKYINFYLGVMIVFGLGFEFPLIMLMLNVVGLVTAKRMLSWWRIVVFVSFLFTAIMTPTPDPFGMTALAICMIILYLGAVGIASINDKRRGRKEESLADDESSDIEEATGVQVASSLDEDDSEGEEGTVRRGRFGRRRNFDSDAT</sequence>
<dbReference type="Proteomes" id="UP000662939">
    <property type="component" value="Chromosome"/>
</dbReference>
<dbReference type="EMBL" id="CP070496">
    <property type="protein sequence ID" value="QSB06759.1"/>
    <property type="molecule type" value="Genomic_DNA"/>
</dbReference>
<evidence type="ECO:0000256" key="3">
    <source>
        <dbReference type="ARBA" id="ARBA00022927"/>
    </source>
</evidence>
<evidence type="ECO:0000256" key="1">
    <source>
        <dbReference type="ARBA" id="ARBA00004141"/>
    </source>
</evidence>
<keyword evidence="3 7" id="KW-0653">Protein transport</keyword>
<keyword evidence="5 7" id="KW-0811">Translocation</keyword>
<protein>
    <recommendedName>
        <fullName evidence="7">Sec-independent protein translocase protein TatC</fullName>
    </recommendedName>
</protein>
<dbReference type="HAMAP" id="MF_00902">
    <property type="entry name" value="TatC"/>
    <property type="match status" value="1"/>
</dbReference>
<feature type="transmembrane region" description="Helical" evidence="7">
    <location>
        <begin position="186"/>
        <end position="204"/>
    </location>
</feature>
<keyword evidence="2 7" id="KW-0812">Transmembrane</keyword>
<feature type="transmembrane region" description="Helical" evidence="7">
    <location>
        <begin position="105"/>
        <end position="127"/>
    </location>
</feature>
<dbReference type="GO" id="GO:0043953">
    <property type="term" value="P:protein transport by the Tat complex"/>
    <property type="evidence" value="ECO:0007669"/>
    <property type="project" value="UniProtKB-UniRule"/>
</dbReference>
<accession>A0A895XTY2</accession>
<dbReference type="PANTHER" id="PTHR30371:SF0">
    <property type="entry name" value="SEC-INDEPENDENT PROTEIN TRANSLOCASE PROTEIN TATC, CHLOROPLASTIC-RELATED"/>
    <property type="match status" value="1"/>
</dbReference>
<dbReference type="AlphaFoldDB" id="A0A895XTY2"/>